<evidence type="ECO:0000313" key="18">
    <source>
        <dbReference type="Proteomes" id="UP000315112"/>
    </source>
</evidence>
<sequence>MHKQARKAPLALAVAIALPALAQAQEQGLEQVVVTANKRVEKLEHVPMAISVLTDTVIQNNNVRDIEDVIALSPALTITYGTTPQNNGINMRGVGTTSIGIGVEADVSVILDDIPMGMQVKAFQDLADLQRVEILKGPQSTLFGKAAIAGAVNITTKPISGPLRANTSALYTNDGEWRLRASYGGMLTERFGLRISGSTARFGGLLHNITNDTDANGSSDKSLMAKFIWHATDDVDVEFSPRINRSVRNCCAIALTGITPATGGLLSNIPQLPATELLAGIPIGPDNTTIRNNDRTGQDSVDRGAGLKVSWAMPNGATLSSISAVSHYTADDSRDQDFVDANTLLYYPYANGQPAGVAAGYVQYGTTVVDSRSQELRLVSPDSGALRYVAGLWYAKNAIARHFVRGFNGIALTTPVQYDTATYNRTYAAFGQATWDFAPTWSVLAGLRYNHETSGYRYAKGAPPPGEFVVTEAYSSLGNSEGAVTGKLSLQKQFTPGVMGYVMAATGYKGMAYDLTSSLNAATAAQQPVKSETARTFEAGMKGNFLNNRLTVSLAAFHTKFDDYQQNSGSYLPGTTTYVTRLNSVGGVETKGIELDTSALLHRDFVVNASLAYTRASITDFRNAPCYTVAGSPNGGYNAACILKNPEFGGQNTQDVSGGTMPNAPKIKVNVGGQYDLRLAPVSFDGFFTFNTRYTSEVLTNLNQDPGSRVPGYAITNIGFGVRDKQDRYKLSFFVNNLFDHRYANSGLGGGGSWSSRAPNPVVVVNTTSWNPARDAFRYYGARLDMKF</sequence>
<dbReference type="Pfam" id="PF07715">
    <property type="entry name" value="Plug"/>
    <property type="match status" value="1"/>
</dbReference>
<evidence type="ECO:0000256" key="12">
    <source>
        <dbReference type="RuleBase" id="RU003357"/>
    </source>
</evidence>
<comment type="subcellular location">
    <subcellularLocation>
        <location evidence="1 11">Cell outer membrane</location>
        <topology evidence="1 11">Multi-pass membrane protein</topology>
    </subcellularLocation>
</comment>
<gene>
    <name evidence="16" type="ORF">GO485_13330</name>
    <name evidence="17" type="ORF">IP92_02267</name>
</gene>
<keyword evidence="5 11" id="KW-0812">Transmembrane</keyword>
<evidence type="ECO:0000256" key="13">
    <source>
        <dbReference type="SAM" id="SignalP"/>
    </source>
</evidence>
<dbReference type="SUPFAM" id="SSF56935">
    <property type="entry name" value="Porins"/>
    <property type="match status" value="1"/>
</dbReference>
<keyword evidence="8 12" id="KW-0798">TonB box</keyword>
<proteinExistence type="inferred from homology"/>
<keyword evidence="9 11" id="KW-0472">Membrane</keyword>
<reference evidence="17" key="2">
    <citation type="submission" date="2019-07" db="EMBL/GenBank/DDBJ databases">
        <authorList>
            <person name="Whitman W."/>
            <person name="Huntemann M."/>
            <person name="Clum A."/>
            <person name="Pillay M."/>
            <person name="Palaniappan K."/>
            <person name="Varghese N."/>
            <person name="Mikhailova N."/>
            <person name="Stamatis D."/>
            <person name="Reddy T."/>
            <person name="Daum C."/>
            <person name="Shapiro N."/>
            <person name="Ivanova N."/>
            <person name="Kyrpides N."/>
            <person name="Woyke T."/>
        </authorList>
    </citation>
    <scope>NUCLEOTIDE SEQUENCE</scope>
    <source>
        <strain evidence="17">CGMCC 1.10685</strain>
    </source>
</reference>
<dbReference type="PANTHER" id="PTHR32552:SF81">
    <property type="entry name" value="TONB-DEPENDENT OUTER MEMBRANE RECEPTOR"/>
    <property type="match status" value="1"/>
</dbReference>
<dbReference type="Proteomes" id="UP000437862">
    <property type="component" value="Chromosome"/>
</dbReference>
<reference evidence="16 19" key="3">
    <citation type="submission" date="2019-12" db="EMBL/GenBank/DDBJ databases">
        <title>Draft Genome Sequences of Six Type Strains of the Genus Massilia.</title>
        <authorList>
            <person name="Miess H."/>
            <person name="Frediansyah A."/>
            <person name="Goeker M."/>
            <person name="Gross H."/>
        </authorList>
    </citation>
    <scope>NUCLEOTIDE SEQUENCE [LARGE SCALE GENOMIC DNA]</scope>
    <source>
        <strain evidence="16 19">DSM 26639</strain>
    </source>
</reference>
<keyword evidence="3 11" id="KW-1134">Transmembrane beta strand</keyword>
<name>A0A562PWS0_9BURK</name>
<organism evidence="17 18">
    <name type="scientific">Pseudoduganella flava</name>
    <dbReference type="NCBI Taxonomy" id="871742"/>
    <lineage>
        <taxon>Bacteria</taxon>
        <taxon>Pseudomonadati</taxon>
        <taxon>Pseudomonadota</taxon>
        <taxon>Betaproteobacteria</taxon>
        <taxon>Burkholderiales</taxon>
        <taxon>Oxalobacteraceae</taxon>
        <taxon>Telluria group</taxon>
        <taxon>Pseudoduganella</taxon>
    </lineage>
</organism>
<keyword evidence="17" id="KW-0675">Receptor</keyword>
<dbReference type="GO" id="GO:0006826">
    <property type="term" value="P:iron ion transport"/>
    <property type="evidence" value="ECO:0007669"/>
    <property type="project" value="UniProtKB-KW"/>
</dbReference>
<dbReference type="EMBL" id="VLKW01000003">
    <property type="protein sequence ID" value="TWI48874.1"/>
    <property type="molecule type" value="Genomic_DNA"/>
</dbReference>
<dbReference type="GO" id="GO:0009279">
    <property type="term" value="C:cell outer membrane"/>
    <property type="evidence" value="ECO:0007669"/>
    <property type="project" value="UniProtKB-SubCell"/>
</dbReference>
<dbReference type="PANTHER" id="PTHR32552">
    <property type="entry name" value="FERRICHROME IRON RECEPTOR-RELATED"/>
    <property type="match status" value="1"/>
</dbReference>
<evidence type="ECO:0000256" key="4">
    <source>
        <dbReference type="ARBA" id="ARBA00022496"/>
    </source>
</evidence>
<dbReference type="RefSeq" id="WP_145874630.1">
    <property type="nucleotide sequence ID" value="NZ_CP046904.1"/>
</dbReference>
<dbReference type="OrthoDB" id="8538693at2"/>
<keyword evidence="4" id="KW-0410">Iron transport</keyword>
<dbReference type="Proteomes" id="UP000315112">
    <property type="component" value="Unassembled WGS sequence"/>
</dbReference>
<dbReference type="PROSITE" id="PS52016">
    <property type="entry name" value="TONB_DEPENDENT_REC_3"/>
    <property type="match status" value="1"/>
</dbReference>
<evidence type="ECO:0000259" key="14">
    <source>
        <dbReference type="Pfam" id="PF00593"/>
    </source>
</evidence>
<evidence type="ECO:0000256" key="11">
    <source>
        <dbReference type="PROSITE-ProRule" id="PRU01360"/>
    </source>
</evidence>
<keyword evidence="13" id="KW-0732">Signal</keyword>
<evidence type="ECO:0000256" key="6">
    <source>
        <dbReference type="ARBA" id="ARBA00023004"/>
    </source>
</evidence>
<evidence type="ECO:0000256" key="10">
    <source>
        <dbReference type="ARBA" id="ARBA00023237"/>
    </source>
</evidence>
<dbReference type="InterPro" id="IPR012910">
    <property type="entry name" value="Plug_dom"/>
</dbReference>
<evidence type="ECO:0000256" key="9">
    <source>
        <dbReference type="ARBA" id="ARBA00023136"/>
    </source>
</evidence>
<evidence type="ECO:0000259" key="15">
    <source>
        <dbReference type="Pfam" id="PF07715"/>
    </source>
</evidence>
<accession>A0A562PWS0</accession>
<dbReference type="Pfam" id="PF00593">
    <property type="entry name" value="TonB_dep_Rec_b-barrel"/>
    <property type="match status" value="1"/>
</dbReference>
<protein>
    <submittedName>
        <fullName evidence="17">Iron complex outermembrane receptor protein</fullName>
    </submittedName>
    <submittedName>
        <fullName evidence="16">TonB-dependent receptor</fullName>
    </submittedName>
</protein>
<dbReference type="InterPro" id="IPR039426">
    <property type="entry name" value="TonB-dep_rcpt-like"/>
</dbReference>
<keyword evidence="2 11" id="KW-0813">Transport</keyword>
<dbReference type="AlphaFoldDB" id="A0A562PWS0"/>
<feature type="signal peptide" evidence="13">
    <location>
        <begin position="1"/>
        <end position="24"/>
    </location>
</feature>
<reference evidence="17 18" key="1">
    <citation type="journal article" date="2015" name="Stand. Genomic Sci.">
        <title>Genomic Encyclopedia of Bacterial and Archaeal Type Strains, Phase III: the genomes of soil and plant-associated and newly described type strains.</title>
        <authorList>
            <person name="Whitman W.B."/>
            <person name="Woyke T."/>
            <person name="Klenk H.P."/>
            <person name="Zhou Y."/>
            <person name="Lilburn T.G."/>
            <person name="Beck B.J."/>
            <person name="De Vos P."/>
            <person name="Vandamme P."/>
            <person name="Eisen J.A."/>
            <person name="Garrity G."/>
            <person name="Hugenholtz P."/>
            <person name="Kyrpides N.C."/>
        </authorList>
    </citation>
    <scope>NUCLEOTIDE SEQUENCE [LARGE SCALE GENOMIC DNA]</scope>
    <source>
        <strain evidence="17 18">CGMCC 1.10685</strain>
    </source>
</reference>
<evidence type="ECO:0000313" key="17">
    <source>
        <dbReference type="EMBL" id="TWI48874.1"/>
    </source>
</evidence>
<dbReference type="EMBL" id="CP046904">
    <property type="protein sequence ID" value="QGZ39938.1"/>
    <property type="molecule type" value="Genomic_DNA"/>
</dbReference>
<dbReference type="InterPro" id="IPR000531">
    <property type="entry name" value="Beta-barrel_TonB"/>
</dbReference>
<feature type="chain" id="PRO_5044618004" evidence="13">
    <location>
        <begin position="25"/>
        <end position="788"/>
    </location>
</feature>
<keyword evidence="10 11" id="KW-0998">Cell outer membrane</keyword>
<comment type="similarity">
    <text evidence="11 12">Belongs to the TonB-dependent receptor family.</text>
</comment>
<evidence type="ECO:0000256" key="7">
    <source>
        <dbReference type="ARBA" id="ARBA00023065"/>
    </source>
</evidence>
<evidence type="ECO:0000256" key="8">
    <source>
        <dbReference type="ARBA" id="ARBA00023077"/>
    </source>
</evidence>
<dbReference type="InterPro" id="IPR036942">
    <property type="entry name" value="Beta-barrel_TonB_sf"/>
</dbReference>
<keyword evidence="6" id="KW-0408">Iron</keyword>
<dbReference type="Gene3D" id="2.40.170.20">
    <property type="entry name" value="TonB-dependent receptor, beta-barrel domain"/>
    <property type="match status" value="1"/>
</dbReference>
<evidence type="ECO:0000256" key="3">
    <source>
        <dbReference type="ARBA" id="ARBA00022452"/>
    </source>
</evidence>
<evidence type="ECO:0000313" key="19">
    <source>
        <dbReference type="Proteomes" id="UP000437862"/>
    </source>
</evidence>
<evidence type="ECO:0000256" key="1">
    <source>
        <dbReference type="ARBA" id="ARBA00004571"/>
    </source>
</evidence>
<evidence type="ECO:0000313" key="16">
    <source>
        <dbReference type="EMBL" id="QGZ39938.1"/>
    </source>
</evidence>
<evidence type="ECO:0000256" key="5">
    <source>
        <dbReference type="ARBA" id="ARBA00022692"/>
    </source>
</evidence>
<keyword evidence="7" id="KW-0406">Ion transport</keyword>
<evidence type="ECO:0000256" key="2">
    <source>
        <dbReference type="ARBA" id="ARBA00022448"/>
    </source>
</evidence>
<keyword evidence="19" id="KW-1185">Reference proteome</keyword>
<feature type="domain" description="TonB-dependent receptor-like beta-barrel" evidence="14">
    <location>
        <begin position="290"/>
        <end position="738"/>
    </location>
</feature>
<feature type="domain" description="TonB-dependent receptor plug" evidence="15">
    <location>
        <begin position="43"/>
        <end position="151"/>
    </location>
</feature>